<evidence type="ECO:0000259" key="1">
    <source>
        <dbReference type="Pfam" id="PF16087"/>
    </source>
</evidence>
<evidence type="ECO:0000313" key="2">
    <source>
        <dbReference type="EMBL" id="KAL3288085.1"/>
    </source>
</evidence>
<name>A0ABD2PBA2_9CUCU</name>
<gene>
    <name evidence="2" type="ORF">HHI36_002536</name>
</gene>
<proteinExistence type="predicted"/>
<dbReference type="InterPro" id="IPR032135">
    <property type="entry name" value="DUF4817"/>
</dbReference>
<accession>A0ABD2PBA2</accession>
<organism evidence="2 3">
    <name type="scientific">Cryptolaemus montrouzieri</name>
    <dbReference type="NCBI Taxonomy" id="559131"/>
    <lineage>
        <taxon>Eukaryota</taxon>
        <taxon>Metazoa</taxon>
        <taxon>Ecdysozoa</taxon>
        <taxon>Arthropoda</taxon>
        <taxon>Hexapoda</taxon>
        <taxon>Insecta</taxon>
        <taxon>Pterygota</taxon>
        <taxon>Neoptera</taxon>
        <taxon>Endopterygota</taxon>
        <taxon>Coleoptera</taxon>
        <taxon>Polyphaga</taxon>
        <taxon>Cucujiformia</taxon>
        <taxon>Coccinelloidea</taxon>
        <taxon>Coccinellidae</taxon>
        <taxon>Scymninae</taxon>
        <taxon>Scymnini</taxon>
        <taxon>Cryptolaemus</taxon>
    </lineage>
</organism>
<feature type="domain" description="DUF4817" evidence="1">
    <location>
        <begin position="4"/>
        <end position="37"/>
    </location>
</feature>
<dbReference type="Pfam" id="PF16087">
    <property type="entry name" value="DUF4817"/>
    <property type="match status" value="1"/>
</dbReference>
<comment type="caution">
    <text evidence="2">The sequence shown here is derived from an EMBL/GenBank/DDBJ whole genome shotgun (WGS) entry which is preliminary data.</text>
</comment>
<dbReference type="Proteomes" id="UP001516400">
    <property type="component" value="Unassembled WGS sequence"/>
</dbReference>
<evidence type="ECO:0000313" key="3">
    <source>
        <dbReference type="Proteomes" id="UP001516400"/>
    </source>
</evidence>
<reference evidence="2 3" key="1">
    <citation type="journal article" date="2021" name="BMC Biol.">
        <title>Horizontally acquired antibacterial genes associated with adaptive radiation of ladybird beetles.</title>
        <authorList>
            <person name="Li H.S."/>
            <person name="Tang X.F."/>
            <person name="Huang Y.H."/>
            <person name="Xu Z.Y."/>
            <person name="Chen M.L."/>
            <person name="Du X.Y."/>
            <person name="Qiu B.Y."/>
            <person name="Chen P.T."/>
            <person name="Zhang W."/>
            <person name="Slipinski A."/>
            <person name="Escalona H.E."/>
            <person name="Waterhouse R.M."/>
            <person name="Zwick A."/>
            <person name="Pang H."/>
        </authorList>
    </citation>
    <scope>NUCLEOTIDE SEQUENCE [LARGE SCALE GENOMIC DNA]</scope>
    <source>
        <strain evidence="2">SYSU2018</strain>
    </source>
</reference>
<dbReference type="AlphaFoldDB" id="A0ABD2PBA2"/>
<keyword evidence="3" id="KW-1185">Reference proteome</keyword>
<dbReference type="EMBL" id="JABFTP020000185">
    <property type="protein sequence ID" value="KAL3288085.1"/>
    <property type="molecule type" value="Genomic_DNA"/>
</dbReference>
<protein>
    <recommendedName>
        <fullName evidence="1">DUF4817 domain-containing protein</fullName>
    </recommendedName>
</protein>
<sequence>MHLIYGECGCNASTAARLYRERYPNAERHPDYRVFVNVHQSYSDGRLPHVRKTGGIPQADYEDMILDEVENDTGTSVRAIKMNTGVPKFIAQRILKRHQTRRSAIFIKNTLDGRNNMQERWLLQPP</sequence>